<dbReference type="PROSITE" id="PS50850">
    <property type="entry name" value="MFS"/>
    <property type="match status" value="1"/>
</dbReference>
<sequence length="433" mass="45892">MTLLQRLRGLRMDTTPFRESRDFRLLLVAGTVFAFGSMITYVAIPYQVYKLTDSNFMVGLVGAVELVPLIVFGLWGGALADHLDRRRLLVLYGIAQAVIVAGLALNSFVGEPRLWVLFVLAVLLTSTSSLQRPAREALMPRTVKHEQIAAAQALTSLGSQMGVLAGPLLGGVLIAWVGTGWCFVVDACGLVLATLMYVAMRAYPHTTATTPPSIASIMEGVRYGVGRRDLLGTYTVDIASMLLAMPVVLFPAMAEEVFAAPERLGLLYAAGTIGAVLATATSGWIGSVHRHGAAITVSAALYGAMVALAGLSPSFWLAFVFLALAGATDMVSAIFRGTVWNQTIPENMRGRLAGIEMLSYSFGPRAGQVRGGFVADAWNVRGAVVSGGLACVVGVAATAAALRTFWSYDARTDEHAVAERAARAAHDDVRAGI</sequence>
<dbReference type="EMBL" id="JBHSQI010000002">
    <property type="protein sequence ID" value="MFC6153032.1"/>
    <property type="molecule type" value="Genomic_DNA"/>
</dbReference>
<dbReference type="Proteomes" id="UP001596098">
    <property type="component" value="Unassembled WGS sequence"/>
</dbReference>
<evidence type="ECO:0000256" key="7">
    <source>
        <dbReference type="SAM" id="Phobius"/>
    </source>
</evidence>
<evidence type="ECO:0000313" key="10">
    <source>
        <dbReference type="Proteomes" id="UP001596098"/>
    </source>
</evidence>
<feature type="transmembrane region" description="Helical" evidence="7">
    <location>
        <begin position="231"/>
        <end position="254"/>
    </location>
</feature>
<dbReference type="CDD" id="cd06173">
    <property type="entry name" value="MFS_MefA_like"/>
    <property type="match status" value="1"/>
</dbReference>
<feature type="transmembrane region" description="Helical" evidence="7">
    <location>
        <begin position="266"/>
        <end position="285"/>
    </location>
</feature>
<dbReference type="SUPFAM" id="SSF103473">
    <property type="entry name" value="MFS general substrate transporter"/>
    <property type="match status" value="1"/>
</dbReference>
<evidence type="ECO:0000256" key="1">
    <source>
        <dbReference type="ARBA" id="ARBA00004429"/>
    </source>
</evidence>
<dbReference type="PANTHER" id="PTHR23513">
    <property type="entry name" value="INTEGRAL MEMBRANE EFFLUX PROTEIN-RELATED"/>
    <property type="match status" value="1"/>
</dbReference>
<dbReference type="InterPro" id="IPR010290">
    <property type="entry name" value="TM_effector"/>
</dbReference>
<accession>A0ABW1QW04</accession>
<proteinExistence type="predicted"/>
<keyword evidence="2" id="KW-0813">Transport</keyword>
<organism evidence="9 10">
    <name type="scientific">Nocardioides yefusunii</name>
    <dbReference type="NCBI Taxonomy" id="2500546"/>
    <lineage>
        <taxon>Bacteria</taxon>
        <taxon>Bacillati</taxon>
        <taxon>Actinomycetota</taxon>
        <taxon>Actinomycetes</taxon>
        <taxon>Propionibacteriales</taxon>
        <taxon>Nocardioidaceae</taxon>
        <taxon>Nocardioides</taxon>
    </lineage>
</organism>
<feature type="transmembrane region" description="Helical" evidence="7">
    <location>
        <begin position="25"/>
        <end position="44"/>
    </location>
</feature>
<dbReference type="RefSeq" id="WP_239022176.1">
    <property type="nucleotide sequence ID" value="NZ_CP034929.1"/>
</dbReference>
<evidence type="ECO:0000313" key="9">
    <source>
        <dbReference type="EMBL" id="MFC6153032.1"/>
    </source>
</evidence>
<evidence type="ECO:0000256" key="4">
    <source>
        <dbReference type="ARBA" id="ARBA00022692"/>
    </source>
</evidence>
<keyword evidence="6 7" id="KW-0472">Membrane</keyword>
<dbReference type="InterPro" id="IPR020846">
    <property type="entry name" value="MFS_dom"/>
</dbReference>
<keyword evidence="10" id="KW-1185">Reference proteome</keyword>
<dbReference type="Pfam" id="PF05977">
    <property type="entry name" value="MFS_3"/>
    <property type="match status" value="1"/>
</dbReference>
<evidence type="ECO:0000256" key="2">
    <source>
        <dbReference type="ARBA" id="ARBA00022448"/>
    </source>
</evidence>
<protein>
    <submittedName>
        <fullName evidence="9">MFS transporter</fullName>
    </submittedName>
</protein>
<evidence type="ECO:0000256" key="3">
    <source>
        <dbReference type="ARBA" id="ARBA00022475"/>
    </source>
</evidence>
<feature type="domain" description="Major facilitator superfamily (MFS) profile" evidence="8">
    <location>
        <begin position="208"/>
        <end position="433"/>
    </location>
</feature>
<keyword evidence="4 7" id="KW-0812">Transmembrane</keyword>
<dbReference type="InterPro" id="IPR036259">
    <property type="entry name" value="MFS_trans_sf"/>
</dbReference>
<keyword evidence="5 7" id="KW-1133">Transmembrane helix</keyword>
<gene>
    <name evidence="9" type="ORF">ACFPWU_05070</name>
</gene>
<comment type="subcellular location">
    <subcellularLocation>
        <location evidence="1">Cell inner membrane</location>
        <topology evidence="1">Multi-pass membrane protein</topology>
    </subcellularLocation>
</comment>
<name>A0ABW1QW04_9ACTN</name>
<evidence type="ECO:0000256" key="6">
    <source>
        <dbReference type="ARBA" id="ARBA00023136"/>
    </source>
</evidence>
<comment type="caution">
    <text evidence="9">The sequence shown here is derived from an EMBL/GenBank/DDBJ whole genome shotgun (WGS) entry which is preliminary data.</text>
</comment>
<feature type="transmembrane region" description="Helical" evidence="7">
    <location>
        <begin position="88"/>
        <end position="108"/>
    </location>
</feature>
<keyword evidence="3" id="KW-1003">Cell membrane</keyword>
<dbReference type="Gene3D" id="1.20.1250.20">
    <property type="entry name" value="MFS general substrate transporter like domains"/>
    <property type="match status" value="2"/>
</dbReference>
<dbReference type="PANTHER" id="PTHR23513:SF9">
    <property type="entry name" value="ENTEROBACTIN EXPORTER ENTS"/>
    <property type="match status" value="1"/>
</dbReference>
<evidence type="ECO:0000259" key="8">
    <source>
        <dbReference type="PROSITE" id="PS50850"/>
    </source>
</evidence>
<feature type="transmembrane region" description="Helical" evidence="7">
    <location>
        <begin position="56"/>
        <end position="76"/>
    </location>
</feature>
<evidence type="ECO:0000256" key="5">
    <source>
        <dbReference type="ARBA" id="ARBA00022989"/>
    </source>
</evidence>
<reference evidence="10" key="1">
    <citation type="journal article" date="2019" name="Int. J. Syst. Evol. Microbiol.">
        <title>The Global Catalogue of Microorganisms (GCM) 10K type strain sequencing project: providing services to taxonomists for standard genome sequencing and annotation.</title>
        <authorList>
            <consortium name="The Broad Institute Genomics Platform"/>
            <consortium name="The Broad Institute Genome Sequencing Center for Infectious Disease"/>
            <person name="Wu L."/>
            <person name="Ma J."/>
        </authorList>
    </citation>
    <scope>NUCLEOTIDE SEQUENCE [LARGE SCALE GENOMIC DNA]</scope>
    <source>
        <strain evidence="10">DFY28</strain>
    </source>
</reference>